<feature type="region of interest" description="Disordered" evidence="1">
    <location>
        <begin position="1"/>
        <end position="30"/>
    </location>
</feature>
<accession>A0A6J1CGB1</accession>
<reference evidence="3" key="1">
    <citation type="submission" date="2025-08" db="UniProtKB">
        <authorList>
            <consortium name="RefSeq"/>
        </authorList>
    </citation>
    <scope>IDENTIFICATION</scope>
    <source>
        <strain evidence="3">OHB3-1</strain>
    </source>
</reference>
<dbReference type="PANTHER" id="PTHR33974:SF2">
    <property type="entry name" value="VASCULAR-RELATED UNKNOWN PROTEIN 1"/>
    <property type="match status" value="1"/>
</dbReference>
<dbReference type="InterPro" id="IPR039280">
    <property type="entry name" value="VUP"/>
</dbReference>
<dbReference type="OrthoDB" id="779856at2759"/>
<evidence type="ECO:0000313" key="3">
    <source>
        <dbReference type="RefSeq" id="XP_022139703.1"/>
    </source>
</evidence>
<gene>
    <name evidence="3" type="primary">LOC111010550</name>
</gene>
<dbReference type="RefSeq" id="XP_022139703.1">
    <property type="nucleotide sequence ID" value="XM_022284011.1"/>
</dbReference>
<sequence>MAKSNSTNNSQISCSRGRDRSADGDRSPEESGWTIYFEDFLNSSDHQQLSSFSSDGVAPDDQPHVAPDAASSVVGDNDVAVPGLSCKVMNGFKKRRMMIKEVFVEDESLEDTASSPVNSPKV</sequence>
<dbReference type="AlphaFoldDB" id="A0A6J1CGB1"/>
<dbReference type="PANTHER" id="PTHR33974">
    <property type="entry name" value="VASCULAR-RELATED UNKNOWN PROTEIN 1-RELATED"/>
    <property type="match status" value="1"/>
</dbReference>
<feature type="region of interest" description="Disordered" evidence="1">
    <location>
        <begin position="47"/>
        <end position="70"/>
    </location>
</feature>
<organism evidence="2 3">
    <name type="scientific">Momordica charantia</name>
    <name type="common">Bitter gourd</name>
    <name type="synonym">Balsam pear</name>
    <dbReference type="NCBI Taxonomy" id="3673"/>
    <lineage>
        <taxon>Eukaryota</taxon>
        <taxon>Viridiplantae</taxon>
        <taxon>Streptophyta</taxon>
        <taxon>Embryophyta</taxon>
        <taxon>Tracheophyta</taxon>
        <taxon>Spermatophyta</taxon>
        <taxon>Magnoliopsida</taxon>
        <taxon>eudicotyledons</taxon>
        <taxon>Gunneridae</taxon>
        <taxon>Pentapetalae</taxon>
        <taxon>rosids</taxon>
        <taxon>fabids</taxon>
        <taxon>Cucurbitales</taxon>
        <taxon>Cucurbitaceae</taxon>
        <taxon>Momordiceae</taxon>
        <taxon>Momordica</taxon>
    </lineage>
</organism>
<feature type="compositionally biased region" description="Polar residues" evidence="1">
    <location>
        <begin position="1"/>
        <end position="12"/>
    </location>
</feature>
<name>A0A6J1CGB1_MOMCH</name>
<protein>
    <submittedName>
        <fullName evidence="3">Uncharacterized protein LOC111010550</fullName>
    </submittedName>
</protein>
<feature type="compositionally biased region" description="Basic and acidic residues" evidence="1">
    <location>
        <begin position="16"/>
        <end position="29"/>
    </location>
</feature>
<keyword evidence="2" id="KW-1185">Reference proteome</keyword>
<dbReference type="KEGG" id="mcha:111010550"/>
<dbReference type="Proteomes" id="UP000504603">
    <property type="component" value="Unplaced"/>
</dbReference>
<dbReference type="GO" id="GO:0010089">
    <property type="term" value="P:xylem development"/>
    <property type="evidence" value="ECO:0007669"/>
    <property type="project" value="InterPro"/>
</dbReference>
<dbReference type="GeneID" id="111010550"/>
<evidence type="ECO:0000256" key="1">
    <source>
        <dbReference type="SAM" id="MobiDB-lite"/>
    </source>
</evidence>
<proteinExistence type="predicted"/>
<evidence type="ECO:0000313" key="2">
    <source>
        <dbReference type="Proteomes" id="UP000504603"/>
    </source>
</evidence>